<organism evidence="2 3">
    <name type="scientific">Candidatus Gallibacteroides avistercoris</name>
    <dbReference type="NCBI Taxonomy" id="2840833"/>
    <lineage>
        <taxon>Bacteria</taxon>
        <taxon>Pseudomonadati</taxon>
        <taxon>Bacteroidota</taxon>
        <taxon>Bacteroidia</taxon>
        <taxon>Bacteroidales</taxon>
        <taxon>Bacteroidaceae</taxon>
        <taxon>Bacteroidaceae incertae sedis</taxon>
        <taxon>Candidatus Gallibacteroides</taxon>
    </lineage>
</organism>
<dbReference type="PIRSF" id="PIRSF018688">
    <property type="entry name" value="UCP018688"/>
    <property type="match status" value="1"/>
</dbReference>
<protein>
    <submittedName>
        <fullName evidence="2">DUF2156 domain-containing protein</fullName>
    </submittedName>
</protein>
<dbReference type="PANTHER" id="PTHR41373:SF1">
    <property type="entry name" value="PHOSPHATIDYLGLYCEROL LYSYLTRANSFERASE C-TERMINAL DOMAIN-CONTAINING PROTEIN"/>
    <property type="match status" value="1"/>
</dbReference>
<reference evidence="2" key="2">
    <citation type="journal article" date="2021" name="PeerJ">
        <title>Extensive microbial diversity within the chicken gut microbiome revealed by metagenomics and culture.</title>
        <authorList>
            <person name="Gilroy R."/>
            <person name="Ravi A."/>
            <person name="Getino M."/>
            <person name="Pursley I."/>
            <person name="Horton D.L."/>
            <person name="Alikhan N.F."/>
            <person name="Baker D."/>
            <person name="Gharbi K."/>
            <person name="Hall N."/>
            <person name="Watson M."/>
            <person name="Adriaenssens E.M."/>
            <person name="Foster-Nyarko E."/>
            <person name="Jarju S."/>
            <person name="Secka A."/>
            <person name="Antonio M."/>
            <person name="Oren A."/>
            <person name="Chaudhuri R.R."/>
            <person name="La Ragione R."/>
            <person name="Hildebrand F."/>
            <person name="Pallen M.J."/>
        </authorList>
    </citation>
    <scope>NUCLEOTIDE SEQUENCE</scope>
    <source>
        <strain evidence="2">CHK158-818</strain>
    </source>
</reference>
<dbReference type="Proteomes" id="UP000824112">
    <property type="component" value="Unassembled WGS sequence"/>
</dbReference>
<reference evidence="2" key="1">
    <citation type="submission" date="2020-10" db="EMBL/GenBank/DDBJ databases">
        <authorList>
            <person name="Gilroy R."/>
        </authorList>
    </citation>
    <scope>NUCLEOTIDE SEQUENCE</scope>
    <source>
        <strain evidence="2">CHK158-818</strain>
    </source>
</reference>
<evidence type="ECO:0000313" key="2">
    <source>
        <dbReference type="EMBL" id="HIU55654.1"/>
    </source>
</evidence>
<name>A0A9D1SCS2_9BACT</name>
<feature type="domain" description="Phosphatidylglycerol lysyltransferase C-terminal" evidence="1">
    <location>
        <begin position="25"/>
        <end position="288"/>
    </location>
</feature>
<proteinExistence type="predicted"/>
<dbReference type="InterPro" id="IPR024320">
    <property type="entry name" value="LPG_synthase_C"/>
</dbReference>
<evidence type="ECO:0000259" key="1">
    <source>
        <dbReference type="Pfam" id="PF09924"/>
    </source>
</evidence>
<dbReference type="AlphaFoldDB" id="A0A9D1SCS2"/>
<dbReference type="Pfam" id="PF09924">
    <property type="entry name" value="LPG_synthase_C"/>
    <property type="match status" value="1"/>
</dbReference>
<dbReference type="EMBL" id="DVNA01000170">
    <property type="protein sequence ID" value="HIU55654.1"/>
    <property type="molecule type" value="Genomic_DNA"/>
</dbReference>
<dbReference type="InterPro" id="IPR016181">
    <property type="entry name" value="Acyl_CoA_acyltransferase"/>
</dbReference>
<dbReference type="PANTHER" id="PTHR41373">
    <property type="entry name" value="DUF2156 DOMAIN-CONTAINING PROTEIN"/>
    <property type="match status" value="1"/>
</dbReference>
<dbReference type="SUPFAM" id="SSF55729">
    <property type="entry name" value="Acyl-CoA N-acyltransferases (Nat)"/>
    <property type="match status" value="2"/>
</dbReference>
<gene>
    <name evidence="2" type="ORF">IAB03_07620</name>
</gene>
<comment type="caution">
    <text evidence="2">The sequence shown here is derived from an EMBL/GenBank/DDBJ whole genome shotgun (WGS) entry which is preliminary data.</text>
</comment>
<accession>A0A9D1SCS2</accession>
<dbReference type="Gene3D" id="3.40.630.30">
    <property type="match status" value="1"/>
</dbReference>
<sequence>MENLVFKPISIDDKKLITSFTWQSNNQNCDFSFANMCSWRFLYDSEFAVVDNMLLIRFYIEGGRVAYMMPVGEGDLKKAILLLENDSLSKGHPLCLLGITPGSITSLDRLFPGDFRFIPERDYFDYIYLRDDLVRLQGKRYQPKRNHINRFKSEYEFIYKPITSDILSDCLALESEWCMQNNCQENEALQDERQSLAYALLHFDQLGLTGGAIWIDEQIVAFSFGMPINHNTFGVHVEKANTSFDGIYAVINQQFASHIPEQYVYVNREEDLGIPGLRKAKLSYYPAILLEKNAAIKHR</sequence>
<evidence type="ECO:0000313" key="3">
    <source>
        <dbReference type="Proteomes" id="UP000824112"/>
    </source>
</evidence>
<dbReference type="InterPro" id="IPR016732">
    <property type="entry name" value="UCP018688"/>
</dbReference>